<dbReference type="SMART" id="SM00857">
    <property type="entry name" value="Resolvase"/>
    <property type="match status" value="1"/>
</dbReference>
<feature type="domain" description="Recombinase" evidence="4">
    <location>
        <begin position="179"/>
        <end position="311"/>
    </location>
</feature>
<comment type="caution">
    <text evidence="5">The sequence shown here is derived from an EMBL/GenBank/DDBJ whole genome shotgun (WGS) entry which is preliminary data.</text>
</comment>
<dbReference type="EMBL" id="JAGSOG010000186">
    <property type="protein sequence ID" value="MBR7837183.1"/>
    <property type="molecule type" value="Genomic_DNA"/>
</dbReference>
<dbReference type="AlphaFoldDB" id="A0A941EVH0"/>
<evidence type="ECO:0000313" key="6">
    <source>
        <dbReference type="Proteomes" id="UP000675781"/>
    </source>
</evidence>
<name>A0A941EVH0_9ACTN</name>
<dbReference type="RefSeq" id="WP_212531652.1">
    <property type="nucleotide sequence ID" value="NZ_JAGSOG010000186.1"/>
</dbReference>
<evidence type="ECO:0000256" key="2">
    <source>
        <dbReference type="ARBA" id="ARBA00023172"/>
    </source>
</evidence>
<keyword evidence="3" id="KW-0175">Coiled coil</keyword>
<gene>
    <name evidence="5" type="ORF">KDL01_28155</name>
</gene>
<dbReference type="InterPro" id="IPR036162">
    <property type="entry name" value="Resolvase-like_N_sf"/>
</dbReference>
<evidence type="ECO:0000259" key="4">
    <source>
        <dbReference type="PROSITE" id="PS51737"/>
    </source>
</evidence>
<keyword evidence="2" id="KW-0233">DNA recombination</keyword>
<dbReference type="InterPro" id="IPR038109">
    <property type="entry name" value="DNA_bind_recomb_sf"/>
</dbReference>
<dbReference type="GO" id="GO:0003677">
    <property type="term" value="F:DNA binding"/>
    <property type="evidence" value="ECO:0007669"/>
    <property type="project" value="UniProtKB-KW"/>
</dbReference>
<dbReference type="SUPFAM" id="SSF53041">
    <property type="entry name" value="Resolvase-like"/>
    <property type="match status" value="1"/>
</dbReference>
<dbReference type="Gene3D" id="3.40.50.1390">
    <property type="entry name" value="Resolvase, N-terminal catalytic domain"/>
    <property type="match status" value="1"/>
</dbReference>
<dbReference type="InterPro" id="IPR050639">
    <property type="entry name" value="SSR_resolvase"/>
</dbReference>
<dbReference type="Gene3D" id="3.90.1750.20">
    <property type="entry name" value="Putative Large Serine Recombinase, Chain B, Domain 2"/>
    <property type="match status" value="1"/>
</dbReference>
<sequence>MRKMVAMGESADWPVHEYDGCGRDIVGGIRLSRKTDRSSSPEKQRDQILSVAQDNHAHIIGWAKDLEVSGATDPHTRPELGPWLMGKMGPYDGMASAAVDRVGRDVYEGLNLGREMQRDRRLLFTYGHDGPWNLADPNDENQFLFQLFGAQMELRAIQRRNRESTEKARNDGRVKHKNSYGYRYERTQHNGRVEAVVLDEEAAAIIREVANRILNDDTGTITVYTEAVRLTRAQVPSPSDRRAILYGREPKGTPWTALGIKGILMSPAALGHLVHKGQSVLGPDGEPRQISDEALWDFETHTALKERLAPRKASTRAPHSDRLMSGRGTCGGCRAPLYVTGRPGWYEFRCTARVRGIPGSENCTPAPGMLIHKLDKAVNDYFTGEFGRTPLTERRFVPGTAHAARITEIEARRKRLRQDRDGGLYNSPDDEDWYRTVYGKLGQELEELKALPQREGRMEWVLTGRTIADDWQVADTIGKREILANYDVRVVMYPHGHTPRLWIHHLTPTVEADALNEQADAEDYEREANDQAQEAQEARTAWLHAVFPGRDEAEMFHPCSIEDLRSLGIDPASEHELTRV</sequence>
<dbReference type="Proteomes" id="UP000675781">
    <property type="component" value="Unassembled WGS sequence"/>
</dbReference>
<dbReference type="InterPro" id="IPR011109">
    <property type="entry name" value="DNA_bind_recombinase_dom"/>
</dbReference>
<evidence type="ECO:0000256" key="1">
    <source>
        <dbReference type="ARBA" id="ARBA00023125"/>
    </source>
</evidence>
<dbReference type="CDD" id="cd00338">
    <property type="entry name" value="Ser_Recombinase"/>
    <property type="match status" value="1"/>
</dbReference>
<keyword evidence="6" id="KW-1185">Reference proteome</keyword>
<dbReference type="PROSITE" id="PS51737">
    <property type="entry name" value="RECOMBINASE_DNA_BIND"/>
    <property type="match status" value="1"/>
</dbReference>
<feature type="coiled-coil region" evidence="3">
    <location>
        <begin position="514"/>
        <end position="541"/>
    </location>
</feature>
<evidence type="ECO:0000313" key="5">
    <source>
        <dbReference type="EMBL" id="MBR7837183.1"/>
    </source>
</evidence>
<dbReference type="GO" id="GO:0000150">
    <property type="term" value="F:DNA strand exchange activity"/>
    <property type="evidence" value="ECO:0007669"/>
    <property type="project" value="InterPro"/>
</dbReference>
<dbReference type="PANTHER" id="PTHR30461:SF2">
    <property type="entry name" value="SERINE RECOMBINASE PINE-RELATED"/>
    <property type="match status" value="1"/>
</dbReference>
<reference evidence="5" key="1">
    <citation type="submission" date="2021-04" db="EMBL/GenBank/DDBJ databases">
        <title>Genome based classification of Actinospica acidithermotolerans sp. nov., an actinobacterium isolated from an Indonesian hot spring.</title>
        <authorList>
            <person name="Kusuma A.B."/>
            <person name="Putra K.E."/>
            <person name="Nafisah S."/>
            <person name="Loh J."/>
            <person name="Nouioui I."/>
            <person name="Goodfellow M."/>
        </authorList>
    </citation>
    <scope>NUCLEOTIDE SEQUENCE</scope>
    <source>
        <strain evidence="5">CSCA 57</strain>
    </source>
</reference>
<evidence type="ECO:0000256" key="3">
    <source>
        <dbReference type="SAM" id="Coils"/>
    </source>
</evidence>
<keyword evidence="1" id="KW-0238">DNA-binding</keyword>
<dbReference type="Pfam" id="PF00239">
    <property type="entry name" value="Resolvase"/>
    <property type="match status" value="1"/>
</dbReference>
<organism evidence="5 6">
    <name type="scientific">Actinospica durhamensis</name>
    <dbReference type="NCBI Taxonomy" id="1508375"/>
    <lineage>
        <taxon>Bacteria</taxon>
        <taxon>Bacillati</taxon>
        <taxon>Actinomycetota</taxon>
        <taxon>Actinomycetes</taxon>
        <taxon>Catenulisporales</taxon>
        <taxon>Actinospicaceae</taxon>
        <taxon>Actinospica</taxon>
    </lineage>
</organism>
<protein>
    <submittedName>
        <fullName evidence="5">Recombinase family protein</fullName>
    </submittedName>
</protein>
<accession>A0A941EVH0</accession>
<dbReference type="InterPro" id="IPR006119">
    <property type="entry name" value="Resolv_N"/>
</dbReference>
<dbReference type="PANTHER" id="PTHR30461">
    <property type="entry name" value="DNA-INVERTASE FROM LAMBDOID PROPHAGE"/>
    <property type="match status" value="1"/>
</dbReference>
<proteinExistence type="predicted"/>